<dbReference type="OrthoDB" id="8454954at2"/>
<sequence length="59" mass="6886">MKKLTRSTEFYARTLFSVSLLELDTIFKKYGTELADEEYISLPEWEKVLDAAKPDKQTP</sequence>
<evidence type="ECO:0000313" key="2">
    <source>
        <dbReference type="Proteomes" id="UP000028073"/>
    </source>
</evidence>
<reference evidence="1 2" key="1">
    <citation type="submission" date="2014-06" db="EMBL/GenBank/DDBJ databases">
        <title>Whole Genome Sequences of Three Symbiotic Endozoicomonas Bacteria.</title>
        <authorList>
            <person name="Neave M.J."/>
            <person name="Apprill A."/>
            <person name="Voolstra C.R."/>
        </authorList>
    </citation>
    <scope>NUCLEOTIDE SEQUENCE [LARGE SCALE GENOMIC DNA]</scope>
    <source>
        <strain evidence="1 2">DSM 25634</strain>
    </source>
</reference>
<dbReference type="EMBL" id="JOKH01000001">
    <property type="protein sequence ID" value="KEQ18765.1"/>
    <property type="molecule type" value="Genomic_DNA"/>
</dbReference>
<gene>
    <name evidence="1" type="ORF">GZ78_01345</name>
</gene>
<keyword evidence="2" id="KW-1185">Reference proteome</keyword>
<organism evidence="1 2">
    <name type="scientific">Endozoicomonas numazuensis</name>
    <dbReference type="NCBI Taxonomy" id="1137799"/>
    <lineage>
        <taxon>Bacteria</taxon>
        <taxon>Pseudomonadati</taxon>
        <taxon>Pseudomonadota</taxon>
        <taxon>Gammaproteobacteria</taxon>
        <taxon>Oceanospirillales</taxon>
        <taxon>Endozoicomonadaceae</taxon>
        <taxon>Endozoicomonas</taxon>
    </lineage>
</organism>
<evidence type="ECO:0000313" key="1">
    <source>
        <dbReference type="EMBL" id="KEQ18765.1"/>
    </source>
</evidence>
<name>A0A081NJZ2_9GAMM</name>
<proteinExistence type="predicted"/>
<accession>A0A081NJZ2</accession>
<comment type="caution">
    <text evidence="1">The sequence shown here is derived from an EMBL/GenBank/DDBJ whole genome shotgun (WGS) entry which is preliminary data.</text>
</comment>
<dbReference type="AlphaFoldDB" id="A0A081NJZ2"/>
<protein>
    <submittedName>
        <fullName evidence="1">Uncharacterized protein</fullName>
    </submittedName>
</protein>
<dbReference type="Proteomes" id="UP000028073">
    <property type="component" value="Unassembled WGS sequence"/>
</dbReference>